<gene>
    <name evidence="7" type="ORF">LIER_42888</name>
</gene>
<accession>A0AAV3P424</accession>
<evidence type="ECO:0000313" key="7">
    <source>
        <dbReference type="EMBL" id="GAA0145973.1"/>
    </source>
</evidence>
<reference evidence="7 8" key="1">
    <citation type="submission" date="2024-01" db="EMBL/GenBank/DDBJ databases">
        <title>The complete chloroplast genome sequence of Lithospermum erythrorhizon: insights into the phylogenetic relationship among Boraginaceae species and the maternal lineages of purple gromwells.</title>
        <authorList>
            <person name="Okada T."/>
            <person name="Watanabe K."/>
        </authorList>
    </citation>
    <scope>NUCLEOTIDE SEQUENCE [LARGE SCALE GENOMIC DNA]</scope>
</reference>
<evidence type="ECO:0000256" key="5">
    <source>
        <dbReference type="ARBA" id="ARBA00047928"/>
    </source>
</evidence>
<dbReference type="InterPro" id="IPR012334">
    <property type="entry name" value="Pectin_lyas_fold"/>
</dbReference>
<evidence type="ECO:0000256" key="4">
    <source>
        <dbReference type="ARBA" id="ARBA00023316"/>
    </source>
</evidence>
<keyword evidence="2" id="KW-0378">Hydrolase</keyword>
<comment type="caution">
    <text evidence="7">The sequence shown here is derived from an EMBL/GenBank/DDBJ whole genome shotgun (WGS) entry which is preliminary data.</text>
</comment>
<keyword evidence="4" id="KW-0961">Cell wall biogenesis/degradation</keyword>
<keyword evidence="3" id="KW-0063">Aspartyl esterase</keyword>
<organism evidence="7 8">
    <name type="scientific">Lithospermum erythrorhizon</name>
    <name type="common">Purple gromwell</name>
    <name type="synonym">Lithospermum officinale var. erythrorhizon</name>
    <dbReference type="NCBI Taxonomy" id="34254"/>
    <lineage>
        <taxon>Eukaryota</taxon>
        <taxon>Viridiplantae</taxon>
        <taxon>Streptophyta</taxon>
        <taxon>Embryophyta</taxon>
        <taxon>Tracheophyta</taxon>
        <taxon>Spermatophyta</taxon>
        <taxon>Magnoliopsida</taxon>
        <taxon>eudicotyledons</taxon>
        <taxon>Gunneridae</taxon>
        <taxon>Pentapetalae</taxon>
        <taxon>asterids</taxon>
        <taxon>lamiids</taxon>
        <taxon>Boraginales</taxon>
        <taxon>Boraginaceae</taxon>
        <taxon>Boraginoideae</taxon>
        <taxon>Lithospermeae</taxon>
        <taxon>Lithospermum</taxon>
    </lineage>
</organism>
<dbReference type="EMBL" id="BAABME010031489">
    <property type="protein sequence ID" value="GAA0145973.1"/>
    <property type="molecule type" value="Genomic_DNA"/>
</dbReference>
<dbReference type="GO" id="GO:0042545">
    <property type="term" value="P:cell wall modification"/>
    <property type="evidence" value="ECO:0007669"/>
    <property type="project" value="InterPro"/>
</dbReference>
<dbReference type="SUPFAM" id="SSF51126">
    <property type="entry name" value="Pectin lyase-like"/>
    <property type="match status" value="1"/>
</dbReference>
<dbReference type="PANTHER" id="PTHR31707">
    <property type="entry name" value="PECTINESTERASE"/>
    <property type="match status" value="1"/>
</dbReference>
<dbReference type="GO" id="GO:0030599">
    <property type="term" value="F:pectinesterase activity"/>
    <property type="evidence" value="ECO:0007669"/>
    <property type="project" value="UniProtKB-EC"/>
</dbReference>
<dbReference type="Proteomes" id="UP001454036">
    <property type="component" value="Unassembled WGS sequence"/>
</dbReference>
<name>A0AAV3P424_LITER</name>
<evidence type="ECO:0000256" key="1">
    <source>
        <dbReference type="ARBA" id="ARBA00005184"/>
    </source>
</evidence>
<dbReference type="AlphaFoldDB" id="A0AAV3P424"/>
<dbReference type="Pfam" id="PF01095">
    <property type="entry name" value="Pectinesterase"/>
    <property type="match status" value="1"/>
</dbReference>
<evidence type="ECO:0000313" key="8">
    <source>
        <dbReference type="Proteomes" id="UP001454036"/>
    </source>
</evidence>
<dbReference type="InterPro" id="IPR011050">
    <property type="entry name" value="Pectin_lyase_fold/virulence"/>
</dbReference>
<feature type="domain" description="Pectinesterase catalytic" evidence="6">
    <location>
        <begin position="24"/>
        <end position="97"/>
    </location>
</feature>
<proteinExistence type="predicted"/>
<comment type="catalytic activity">
    <reaction evidence="5">
        <text>[(1-&gt;4)-alpha-D-galacturonosyl methyl ester](n) + n H2O = [(1-&gt;4)-alpha-D-galacturonosyl](n) + n methanol + n H(+)</text>
        <dbReference type="Rhea" id="RHEA:22380"/>
        <dbReference type="Rhea" id="RHEA-COMP:14570"/>
        <dbReference type="Rhea" id="RHEA-COMP:14573"/>
        <dbReference type="ChEBI" id="CHEBI:15377"/>
        <dbReference type="ChEBI" id="CHEBI:15378"/>
        <dbReference type="ChEBI" id="CHEBI:17790"/>
        <dbReference type="ChEBI" id="CHEBI:140522"/>
        <dbReference type="ChEBI" id="CHEBI:140523"/>
        <dbReference type="EC" id="3.1.1.11"/>
    </reaction>
</comment>
<comment type="pathway">
    <text evidence="1">Glycan metabolism; pectin degradation; 2-dehydro-3-deoxy-D-gluconate from pectin: step 1/5.</text>
</comment>
<protein>
    <submittedName>
        <fullName evidence="7">Esterase</fullName>
    </submittedName>
</protein>
<keyword evidence="8" id="KW-1185">Reference proteome</keyword>
<dbReference type="InterPro" id="IPR000070">
    <property type="entry name" value="Pectinesterase_cat"/>
</dbReference>
<dbReference type="Gene3D" id="2.160.20.10">
    <property type="entry name" value="Single-stranded right-handed beta-helix, Pectin lyase-like"/>
    <property type="match status" value="1"/>
</dbReference>
<sequence>MLHSDPNQNARISIQNCGQAYGSLTGVQTYLGRLIIDTKGWLPWADTAAPDTIFYLEYQNNGPGSVTKSRVKWRGLKLNINSKLANLLTVNKFLHGNQWLPPTGVTFRSDLSEIF</sequence>
<evidence type="ECO:0000256" key="3">
    <source>
        <dbReference type="ARBA" id="ARBA00023085"/>
    </source>
</evidence>
<evidence type="ECO:0000259" key="6">
    <source>
        <dbReference type="Pfam" id="PF01095"/>
    </source>
</evidence>
<evidence type="ECO:0000256" key="2">
    <source>
        <dbReference type="ARBA" id="ARBA00022801"/>
    </source>
</evidence>